<dbReference type="AlphaFoldDB" id="A0A6S7J5F7"/>
<evidence type="ECO:0000313" key="6">
    <source>
        <dbReference type="Proteomes" id="UP001152795"/>
    </source>
</evidence>
<feature type="domain" description="ZMYM2-like/QRICH1 C-terminal" evidence="4">
    <location>
        <begin position="51"/>
        <end position="108"/>
    </location>
</feature>
<name>A0A6S7J5F7_PARCT</name>
<reference evidence="5" key="1">
    <citation type="submission" date="2020-04" db="EMBL/GenBank/DDBJ databases">
        <authorList>
            <person name="Alioto T."/>
            <person name="Alioto T."/>
            <person name="Gomez Garrido J."/>
        </authorList>
    </citation>
    <scope>NUCLEOTIDE SEQUENCE</scope>
    <source>
        <strain evidence="5">A484AB</strain>
    </source>
</reference>
<dbReference type="InterPro" id="IPR021893">
    <property type="entry name" value="ZMYM2-like_C"/>
</dbReference>
<proteinExistence type="predicted"/>
<evidence type="ECO:0000256" key="1">
    <source>
        <dbReference type="ARBA" id="ARBA00022499"/>
    </source>
</evidence>
<dbReference type="Pfam" id="PF12012">
    <property type="entry name" value="DUF3504"/>
    <property type="match status" value="1"/>
</dbReference>
<dbReference type="Proteomes" id="UP001152795">
    <property type="component" value="Unassembled WGS sequence"/>
</dbReference>
<keyword evidence="2" id="KW-0597">Phosphoprotein</keyword>
<dbReference type="OrthoDB" id="6146869at2759"/>
<sequence>MQGHLRENGKPAIKIFEDASFKGFQDSLDSEMKRLTSLGVDLDVKQAQPFSEEKLWSSKVLGSHNARVSLDTLVVFIGNNFSLRSGQEHRRLRFSQLSLVGAKGNEEEKCSF</sequence>
<dbReference type="EMBL" id="CACRXK020007558">
    <property type="protein sequence ID" value="CAB4012561.1"/>
    <property type="molecule type" value="Genomic_DNA"/>
</dbReference>
<accession>A0A6S7J5F7</accession>
<keyword evidence="3" id="KW-0832">Ubl conjugation</keyword>
<gene>
    <name evidence="5" type="ORF">PACLA_8A028908</name>
</gene>
<protein>
    <submittedName>
        <fullName evidence="5">Zinc finger MYM-type 3</fullName>
    </submittedName>
</protein>
<evidence type="ECO:0000256" key="2">
    <source>
        <dbReference type="ARBA" id="ARBA00022553"/>
    </source>
</evidence>
<evidence type="ECO:0000313" key="5">
    <source>
        <dbReference type="EMBL" id="CAB4012561.1"/>
    </source>
</evidence>
<organism evidence="5 6">
    <name type="scientific">Paramuricea clavata</name>
    <name type="common">Red gorgonian</name>
    <name type="synonym">Violescent sea-whip</name>
    <dbReference type="NCBI Taxonomy" id="317549"/>
    <lineage>
        <taxon>Eukaryota</taxon>
        <taxon>Metazoa</taxon>
        <taxon>Cnidaria</taxon>
        <taxon>Anthozoa</taxon>
        <taxon>Octocorallia</taxon>
        <taxon>Malacalcyonacea</taxon>
        <taxon>Plexauridae</taxon>
        <taxon>Paramuricea</taxon>
    </lineage>
</organism>
<feature type="non-terminal residue" evidence="5">
    <location>
        <position position="112"/>
    </location>
</feature>
<evidence type="ECO:0000259" key="4">
    <source>
        <dbReference type="Pfam" id="PF12012"/>
    </source>
</evidence>
<comment type="caution">
    <text evidence="5">The sequence shown here is derived from an EMBL/GenBank/DDBJ whole genome shotgun (WGS) entry which is preliminary data.</text>
</comment>
<keyword evidence="6" id="KW-1185">Reference proteome</keyword>
<keyword evidence="1" id="KW-1017">Isopeptide bond</keyword>
<evidence type="ECO:0000256" key="3">
    <source>
        <dbReference type="ARBA" id="ARBA00022843"/>
    </source>
</evidence>